<feature type="transmembrane region" description="Helical" evidence="1">
    <location>
        <begin position="29"/>
        <end position="46"/>
    </location>
</feature>
<evidence type="ECO:0000313" key="2">
    <source>
        <dbReference type="EMBL" id="MDH7453747.1"/>
    </source>
</evidence>
<gene>
    <name evidence="2" type="ORF">QF205_11810</name>
</gene>
<reference evidence="2" key="2">
    <citation type="submission" date="2023-04" db="EMBL/GenBank/DDBJ databases">
        <authorList>
            <person name="Sun J.-Q."/>
        </authorList>
    </citation>
    <scope>NUCLEOTIDE SEQUENCE</scope>
    <source>
        <strain evidence="2">CC-YY355</strain>
    </source>
</reference>
<sequence length="227" mass="24368">MILAIQIVLAVAYALLAHGASAGGDARLALAALLVLVLLVMIAPLARLRAWAFPVTVALAAGSWWLYRAGLATLPLLVAPVAFVALVAWVFGRSLAPGRVPLITRIVSGLDGVPPAQLRPDVAAYARSLTGLWTGALILLGLANLVLALLAEPGGLLAQAGVASPYPITHEQWSWFANLLNYGLVGGLFALEFQWRRRRFPDREQGFFGFLRRLGGLGPAFWRDFLR</sequence>
<name>A0ABT6MSZ4_9GAMM</name>
<dbReference type="RefSeq" id="WP_280942963.1">
    <property type="nucleotide sequence ID" value="NZ_JARYGX010000023.1"/>
</dbReference>
<dbReference type="Proteomes" id="UP001160550">
    <property type="component" value="Unassembled WGS sequence"/>
</dbReference>
<feature type="transmembrane region" description="Helical" evidence="1">
    <location>
        <begin position="129"/>
        <end position="151"/>
    </location>
</feature>
<evidence type="ECO:0000313" key="3">
    <source>
        <dbReference type="Proteomes" id="UP001160550"/>
    </source>
</evidence>
<dbReference type="EMBL" id="JARYGX010000023">
    <property type="protein sequence ID" value="MDH7453747.1"/>
    <property type="molecule type" value="Genomic_DNA"/>
</dbReference>
<keyword evidence="1" id="KW-0472">Membrane</keyword>
<keyword evidence="1" id="KW-1133">Transmembrane helix</keyword>
<keyword evidence="3" id="KW-1185">Reference proteome</keyword>
<evidence type="ECO:0000256" key="1">
    <source>
        <dbReference type="SAM" id="Phobius"/>
    </source>
</evidence>
<accession>A0ABT6MSZ4</accession>
<keyword evidence="1" id="KW-0812">Transmembrane</keyword>
<organism evidence="2 3">
    <name type="scientific">Luteimonas composti</name>
    <dbReference type="NCBI Taxonomy" id="398257"/>
    <lineage>
        <taxon>Bacteria</taxon>
        <taxon>Pseudomonadati</taxon>
        <taxon>Pseudomonadota</taxon>
        <taxon>Gammaproteobacteria</taxon>
        <taxon>Lysobacterales</taxon>
        <taxon>Lysobacteraceae</taxon>
        <taxon>Luteimonas</taxon>
    </lineage>
</organism>
<feature type="transmembrane region" description="Helical" evidence="1">
    <location>
        <begin position="173"/>
        <end position="193"/>
    </location>
</feature>
<feature type="transmembrane region" description="Helical" evidence="1">
    <location>
        <begin position="73"/>
        <end position="92"/>
    </location>
</feature>
<protein>
    <submittedName>
        <fullName evidence="2">Ketosynthase</fullName>
    </submittedName>
</protein>
<reference evidence="2" key="1">
    <citation type="journal article" date="2007" name="Int. J. Syst. Evol. Microbiol.">
        <title>Luteimonas composti sp. nov., a moderately thermophilic bacterium isolated from food waste.</title>
        <authorList>
            <person name="Young C.C."/>
            <person name="Kampfer P."/>
            <person name="Chen W.M."/>
            <person name="Yen W.S."/>
            <person name="Arun A.B."/>
            <person name="Lai W.A."/>
            <person name="Shen F.T."/>
            <person name="Rekha P.D."/>
            <person name="Lin K.Y."/>
            <person name="Chou J.H."/>
        </authorList>
    </citation>
    <scope>NUCLEOTIDE SEQUENCE</scope>
    <source>
        <strain evidence="2">CC-YY355</strain>
    </source>
</reference>
<comment type="caution">
    <text evidence="2">The sequence shown here is derived from an EMBL/GenBank/DDBJ whole genome shotgun (WGS) entry which is preliminary data.</text>
</comment>
<proteinExistence type="predicted"/>